<feature type="compositionally biased region" description="Basic and acidic residues" evidence="1">
    <location>
        <begin position="138"/>
        <end position="179"/>
    </location>
</feature>
<feature type="compositionally biased region" description="Basic residues" evidence="1">
    <location>
        <begin position="277"/>
        <end position="295"/>
    </location>
</feature>
<feature type="compositionally biased region" description="Basic residues" evidence="1">
    <location>
        <begin position="180"/>
        <end position="199"/>
    </location>
</feature>
<protein>
    <submittedName>
        <fullName evidence="2">Uncharacterized protein</fullName>
    </submittedName>
</protein>
<feature type="compositionally biased region" description="Polar residues" evidence="1">
    <location>
        <begin position="16"/>
        <end position="31"/>
    </location>
</feature>
<reference evidence="2 3" key="1">
    <citation type="journal article" date="2019" name="Microbiol. Resour. Announc.">
        <title>Draft Genome Sequence of the Most Traditional epsilon-Poly-l-Lysine Producer, Streptomyces albulus NBRC14147.</title>
        <authorList>
            <person name="Yamanaka K."/>
            <person name="Hamano Y."/>
        </authorList>
    </citation>
    <scope>NUCLEOTIDE SEQUENCE [LARGE SCALE GENOMIC DNA]</scope>
    <source>
        <strain evidence="2 3">NBRC 14147</strain>
    </source>
</reference>
<dbReference type="Proteomes" id="UP000288351">
    <property type="component" value="Unassembled WGS sequence"/>
</dbReference>
<evidence type="ECO:0000313" key="2">
    <source>
        <dbReference type="EMBL" id="GCB94090.1"/>
    </source>
</evidence>
<comment type="caution">
    <text evidence="2">The sequence shown here is derived from an EMBL/GenBank/DDBJ whole genome shotgun (WGS) entry which is preliminary data.</text>
</comment>
<evidence type="ECO:0000256" key="1">
    <source>
        <dbReference type="SAM" id="MobiDB-lite"/>
    </source>
</evidence>
<organism evidence="2 3">
    <name type="scientific">Streptomyces noursei</name>
    <name type="common">Streptomyces albulus</name>
    <dbReference type="NCBI Taxonomy" id="1971"/>
    <lineage>
        <taxon>Bacteria</taxon>
        <taxon>Bacillati</taxon>
        <taxon>Actinomycetota</taxon>
        <taxon>Actinomycetes</taxon>
        <taxon>Kitasatosporales</taxon>
        <taxon>Streptomycetaceae</taxon>
        <taxon>Streptomyces</taxon>
    </lineage>
</organism>
<feature type="compositionally biased region" description="Basic and acidic residues" evidence="1">
    <location>
        <begin position="115"/>
        <end position="129"/>
    </location>
</feature>
<name>A0A401R918_STRNR</name>
<feature type="region of interest" description="Disordered" evidence="1">
    <location>
        <begin position="1"/>
        <end position="44"/>
    </location>
</feature>
<evidence type="ECO:0000313" key="3">
    <source>
        <dbReference type="Proteomes" id="UP000288351"/>
    </source>
</evidence>
<proteinExistence type="predicted"/>
<gene>
    <name evidence="2" type="ORF">SALB_06888</name>
</gene>
<feature type="compositionally biased region" description="Pro residues" evidence="1">
    <location>
        <begin position="298"/>
        <end position="312"/>
    </location>
</feature>
<dbReference type="EMBL" id="BHXC01000007">
    <property type="protein sequence ID" value="GCB94090.1"/>
    <property type="molecule type" value="Genomic_DNA"/>
</dbReference>
<feature type="region of interest" description="Disordered" evidence="1">
    <location>
        <begin position="81"/>
        <end position="326"/>
    </location>
</feature>
<sequence length="326" mass="35500">MVLEKAIRPGKLLSPSRWSTQGLRNTSLTPPQTSPRSPPDRHATAHDAAPWVCHLACRTLRYVSSEGTSAAHVVFATQRPLPLNPTNARGHRTSHTSRTTAAPLEPPPKPPKPPKRQEHRQQKPEEGTTRGRPPPDGNKQDGKTEEEGRAGAERGTRRERATGGRKTEQRPEAGTEAGRRPRKKKGRSASSNRKRRKRVSLADATARERERPARARKARAAGSQGAEDVPRPRRAGRGAQSAGLPAWPTVAAEGRSRDGPPAVRQGAGRVPPASPVFRRRGPSIRRRCPWLRRRSSTSPPPPPRSPLPPAPRTPLAAVGTGRLKPP</sequence>
<dbReference type="AlphaFoldDB" id="A0A401R918"/>
<accession>A0A401R918</accession>